<keyword evidence="2" id="KW-0812">Transmembrane</keyword>
<dbReference type="OrthoDB" id="9944479at2759"/>
<feature type="transmembrane region" description="Helical" evidence="2">
    <location>
        <begin position="33"/>
        <end position="53"/>
    </location>
</feature>
<dbReference type="PANTHER" id="PTHR28399">
    <property type="entry name" value="BARTTIN"/>
    <property type="match status" value="1"/>
</dbReference>
<keyword evidence="2" id="KW-1133">Transmembrane helix</keyword>
<name>A0A6P8NPK2_GEOSA</name>
<dbReference type="CTD" id="7809"/>
<dbReference type="FunCoup" id="A0A6P8NPK2">
    <property type="interactions" value="16"/>
</dbReference>
<feature type="transmembrane region" description="Helical" evidence="2">
    <location>
        <begin position="6"/>
        <end position="26"/>
    </location>
</feature>
<evidence type="ECO:0000313" key="3">
    <source>
        <dbReference type="Proteomes" id="UP000515159"/>
    </source>
</evidence>
<dbReference type="AlphaFoldDB" id="A0A6P8NPK2"/>
<dbReference type="GeneID" id="117346699"/>
<sequence length="323" mass="35156">MAEDKTFRYGLIVLGFFLVMVGMFIMSVDKPQVYITFCTMGVFLIVLGVTWSICQCYPKITFVPVESESEAFLSQINSVSSEDGIPEKGWSQTHYTSTEEANIYEKSLPSYEQIHMKVTGSGEAPGVQSAPPLLHSPCVAEQTQPSIQAKVEVHRDSESDEEQRANPAPTTDTLTSSQPKPPVGAPLASFLEDTNTSSSEESQSVAGSPSPVAHRALKNGRAQTAGLCRQTSRPPCYDDIALIDAPPSEGLRSSKEHAGIPADSHLSAVDVAIQQTGSDSAPVSGFLELDKIHKAEDEEDNFYYGFKEEPEHFLVADESDFEQ</sequence>
<dbReference type="InterPro" id="IPR029181">
    <property type="entry name" value="Barttin"/>
</dbReference>
<dbReference type="Proteomes" id="UP000515159">
    <property type="component" value="Chromosome 12"/>
</dbReference>
<evidence type="ECO:0000313" key="4">
    <source>
        <dbReference type="RefSeq" id="XP_033772589.1"/>
    </source>
</evidence>
<dbReference type="GO" id="GO:0016323">
    <property type="term" value="C:basolateral plasma membrane"/>
    <property type="evidence" value="ECO:0007669"/>
    <property type="project" value="TreeGrafter"/>
</dbReference>
<dbReference type="GO" id="GO:0006821">
    <property type="term" value="P:chloride transport"/>
    <property type="evidence" value="ECO:0007669"/>
    <property type="project" value="InterPro"/>
</dbReference>
<dbReference type="RefSeq" id="XP_033772589.1">
    <property type="nucleotide sequence ID" value="XM_033916698.1"/>
</dbReference>
<keyword evidence="2" id="KW-0472">Membrane</keyword>
<feature type="compositionally biased region" description="Polar residues" evidence="1">
    <location>
        <begin position="168"/>
        <end position="178"/>
    </location>
</feature>
<evidence type="ECO:0000256" key="1">
    <source>
        <dbReference type="SAM" id="MobiDB-lite"/>
    </source>
</evidence>
<feature type="region of interest" description="Disordered" evidence="1">
    <location>
        <begin position="149"/>
        <end position="234"/>
    </location>
</feature>
<organism evidence="3 4">
    <name type="scientific">Geotrypetes seraphini</name>
    <name type="common">Gaboon caecilian</name>
    <name type="synonym">Caecilia seraphini</name>
    <dbReference type="NCBI Taxonomy" id="260995"/>
    <lineage>
        <taxon>Eukaryota</taxon>
        <taxon>Metazoa</taxon>
        <taxon>Chordata</taxon>
        <taxon>Craniata</taxon>
        <taxon>Vertebrata</taxon>
        <taxon>Euteleostomi</taxon>
        <taxon>Amphibia</taxon>
        <taxon>Gymnophiona</taxon>
        <taxon>Geotrypetes</taxon>
    </lineage>
</organism>
<keyword evidence="3" id="KW-1185">Reference proteome</keyword>
<evidence type="ECO:0000256" key="2">
    <source>
        <dbReference type="SAM" id="Phobius"/>
    </source>
</evidence>
<dbReference type="PANTHER" id="PTHR28399:SF1">
    <property type="entry name" value="BARTTIN"/>
    <property type="match status" value="1"/>
</dbReference>
<reference evidence="4" key="1">
    <citation type="submission" date="2025-08" db="UniProtKB">
        <authorList>
            <consortium name="RefSeq"/>
        </authorList>
    </citation>
    <scope>IDENTIFICATION</scope>
</reference>
<dbReference type="GO" id="GO:0017081">
    <property type="term" value="F:chloride channel regulator activity"/>
    <property type="evidence" value="ECO:0007669"/>
    <property type="project" value="TreeGrafter"/>
</dbReference>
<proteinExistence type="predicted"/>
<feature type="compositionally biased region" description="Low complexity" evidence="1">
    <location>
        <begin position="197"/>
        <end position="210"/>
    </location>
</feature>
<protein>
    <submittedName>
        <fullName evidence="4">Barttin</fullName>
    </submittedName>
</protein>
<gene>
    <name evidence="4" type="primary">BSND</name>
</gene>
<dbReference type="KEGG" id="gsh:117346699"/>
<dbReference type="InParanoid" id="A0A6P8NPK2"/>
<accession>A0A6P8NPK2</accession>
<dbReference type="Pfam" id="PF15462">
    <property type="entry name" value="Barttin"/>
    <property type="match status" value="1"/>
</dbReference>